<dbReference type="PANTHER" id="PTHR43283">
    <property type="entry name" value="BETA-LACTAMASE-RELATED"/>
    <property type="match status" value="1"/>
</dbReference>
<dbReference type="EMBL" id="BAVZ01000016">
    <property type="protein sequence ID" value="GAF09947.1"/>
    <property type="molecule type" value="Genomic_DNA"/>
</dbReference>
<sequence>MNLTSLASAITPLDLRSCLISHRNQLIFEHYRDQHISNEIAKINSCTKSILSALICIAMDQGLLPQPQTRITSFFPQLANDPDPRKQEITLQHLLTMTAGFNWTEFGGQKSFPRMTRSSNWVDFVLEQQLSDSPGTRMEYNSGVSQLLSAILVQVIGMSTARYAELYLFKPLGIESYQWESDPQGIHTGGYGLRLLPSDMLKFGQLYLDHGKWNNGQLISKELITRSVQPSIAVDAPRRGLYAWHWWADSFLDTVNDSGSGGTSFEYFYARGYGGQFIHVIPSLDTVVVLTNDKRKKEQHPGDVFHEYIAPLLVK</sequence>
<dbReference type="Gene3D" id="3.40.710.10">
    <property type="entry name" value="DD-peptidase/beta-lactamase superfamily"/>
    <property type="match status" value="1"/>
</dbReference>
<evidence type="ECO:0000259" key="1">
    <source>
        <dbReference type="Pfam" id="PF00144"/>
    </source>
</evidence>
<dbReference type="eggNOG" id="COG1680">
    <property type="taxonomic scope" value="Bacteria"/>
</dbReference>
<proteinExistence type="predicted"/>
<dbReference type="PANTHER" id="PTHR43283:SF7">
    <property type="entry name" value="BETA-LACTAMASE-RELATED DOMAIN-CONTAINING PROTEIN"/>
    <property type="match status" value="1"/>
</dbReference>
<dbReference type="RefSeq" id="WP_052020522.1">
    <property type="nucleotide sequence ID" value="NZ_BAVZ01000016.1"/>
</dbReference>
<gene>
    <name evidence="2" type="ORF">JCM16418_4111</name>
</gene>
<dbReference type="STRING" id="1236976.JCM16418_4111"/>
<dbReference type="Pfam" id="PF00144">
    <property type="entry name" value="Beta-lactamase"/>
    <property type="match status" value="1"/>
</dbReference>
<dbReference type="AlphaFoldDB" id="W7YNC5"/>
<name>W7YNC5_9BACL</name>
<dbReference type="InterPro" id="IPR001466">
    <property type="entry name" value="Beta-lactam-related"/>
</dbReference>
<evidence type="ECO:0000313" key="2">
    <source>
        <dbReference type="EMBL" id="GAF09947.1"/>
    </source>
</evidence>
<comment type="caution">
    <text evidence="2">The sequence shown here is derived from an EMBL/GenBank/DDBJ whole genome shotgun (WGS) entry which is preliminary data.</text>
</comment>
<evidence type="ECO:0000313" key="3">
    <source>
        <dbReference type="Proteomes" id="UP000019364"/>
    </source>
</evidence>
<dbReference type="Proteomes" id="UP000019364">
    <property type="component" value="Unassembled WGS sequence"/>
</dbReference>
<dbReference type="OrthoDB" id="9773047at2"/>
<dbReference type="InterPro" id="IPR050789">
    <property type="entry name" value="Diverse_Enzym_Activities"/>
</dbReference>
<accession>W7YNC5</accession>
<dbReference type="InterPro" id="IPR012338">
    <property type="entry name" value="Beta-lactam/transpept-like"/>
</dbReference>
<feature type="domain" description="Beta-lactamase-related" evidence="1">
    <location>
        <begin position="20"/>
        <end position="296"/>
    </location>
</feature>
<reference evidence="2 3" key="1">
    <citation type="journal article" date="2014" name="Genome Announc.">
        <title>Draft Genome Sequence of Paenibacillus pini JCM 16418T, Isolated from the Rhizosphere of Pine Tree.</title>
        <authorList>
            <person name="Yuki M."/>
            <person name="Oshima K."/>
            <person name="Suda W."/>
            <person name="Oshida Y."/>
            <person name="Kitamura K."/>
            <person name="Iida Y."/>
            <person name="Hattori M."/>
            <person name="Ohkuma M."/>
        </authorList>
    </citation>
    <scope>NUCLEOTIDE SEQUENCE [LARGE SCALE GENOMIC DNA]</scope>
    <source>
        <strain evidence="2 3">JCM 16418</strain>
    </source>
</reference>
<keyword evidence="3" id="KW-1185">Reference proteome</keyword>
<dbReference type="SUPFAM" id="SSF56601">
    <property type="entry name" value="beta-lactamase/transpeptidase-like"/>
    <property type="match status" value="1"/>
</dbReference>
<protein>
    <submittedName>
        <fullName evidence="2">Beta-lactamase class C and other penicillin binding proteins</fullName>
    </submittedName>
</protein>
<organism evidence="2 3">
    <name type="scientific">Paenibacillus pini JCM 16418</name>
    <dbReference type="NCBI Taxonomy" id="1236976"/>
    <lineage>
        <taxon>Bacteria</taxon>
        <taxon>Bacillati</taxon>
        <taxon>Bacillota</taxon>
        <taxon>Bacilli</taxon>
        <taxon>Bacillales</taxon>
        <taxon>Paenibacillaceae</taxon>
        <taxon>Paenibacillus</taxon>
    </lineage>
</organism>